<sequence>MATRKVTLSLDETAWSYAEQAAARTGMSPSAWISKAARREAVRTGCGPIPDVTAEAAADAAELAAAEKAMRAQG</sequence>
<reference evidence="2" key="1">
    <citation type="journal article" date="2019" name="Int. J. Syst. Evol. Microbiol.">
        <title>The Global Catalogue of Microorganisms (GCM) 10K type strain sequencing project: providing services to taxonomists for standard genome sequencing and annotation.</title>
        <authorList>
            <consortium name="The Broad Institute Genomics Platform"/>
            <consortium name="The Broad Institute Genome Sequencing Center for Infectious Disease"/>
            <person name="Wu L."/>
            <person name="Ma J."/>
        </authorList>
    </citation>
    <scope>NUCLEOTIDE SEQUENCE [LARGE SCALE GENOMIC DNA]</scope>
    <source>
        <strain evidence="2">JCM 18298</strain>
    </source>
</reference>
<dbReference type="RefSeq" id="WP_345494236.1">
    <property type="nucleotide sequence ID" value="NZ_BAABJM010000001.1"/>
</dbReference>
<organism evidence="1 2">
    <name type="scientific">Nocardia callitridis</name>
    <dbReference type="NCBI Taxonomy" id="648753"/>
    <lineage>
        <taxon>Bacteria</taxon>
        <taxon>Bacillati</taxon>
        <taxon>Actinomycetota</taxon>
        <taxon>Actinomycetes</taxon>
        <taxon>Mycobacteriales</taxon>
        <taxon>Nocardiaceae</taxon>
        <taxon>Nocardia</taxon>
    </lineage>
</organism>
<evidence type="ECO:0000313" key="2">
    <source>
        <dbReference type="Proteomes" id="UP001500603"/>
    </source>
</evidence>
<accession>A0ABP9K038</accession>
<evidence type="ECO:0008006" key="3">
    <source>
        <dbReference type="Google" id="ProtNLM"/>
    </source>
</evidence>
<gene>
    <name evidence="1" type="ORF">GCM10023318_14280</name>
</gene>
<dbReference type="EMBL" id="BAABJM010000001">
    <property type="protein sequence ID" value="GAA5047596.1"/>
    <property type="molecule type" value="Genomic_DNA"/>
</dbReference>
<evidence type="ECO:0000313" key="1">
    <source>
        <dbReference type="EMBL" id="GAA5047596.1"/>
    </source>
</evidence>
<keyword evidence="2" id="KW-1185">Reference proteome</keyword>
<proteinExistence type="predicted"/>
<dbReference type="Proteomes" id="UP001500603">
    <property type="component" value="Unassembled WGS sequence"/>
</dbReference>
<protein>
    <recommendedName>
        <fullName evidence="3">CopG family transcriptional regulator</fullName>
    </recommendedName>
</protein>
<comment type="caution">
    <text evidence="1">The sequence shown here is derived from an EMBL/GenBank/DDBJ whole genome shotgun (WGS) entry which is preliminary data.</text>
</comment>
<name>A0ABP9K038_9NOCA</name>